<name>A0A7C5YZH2_9FIRM</name>
<dbReference type="EMBL" id="DRUZ01000012">
    <property type="protein sequence ID" value="HHS01111.1"/>
    <property type="molecule type" value="Genomic_DNA"/>
</dbReference>
<reference evidence="4" key="1">
    <citation type="journal article" date="2020" name="mSystems">
        <title>Genome- and Community-Level Interaction Insights into Carbon Utilization and Element Cycling Functions of Hydrothermarchaeota in Hydrothermal Sediment.</title>
        <authorList>
            <person name="Zhou Z."/>
            <person name="Liu Y."/>
            <person name="Xu W."/>
            <person name="Pan J."/>
            <person name="Luo Z.H."/>
            <person name="Li M."/>
        </authorList>
    </citation>
    <scope>NUCLEOTIDE SEQUENCE [LARGE SCALE GENOMIC DNA]</scope>
    <source>
        <strain evidence="4">SpSt-102</strain>
    </source>
</reference>
<gene>
    <name evidence="4" type="ORF">ENL71_00965</name>
</gene>
<dbReference type="GO" id="GO:0005524">
    <property type="term" value="F:ATP binding"/>
    <property type="evidence" value="ECO:0007669"/>
    <property type="project" value="UniProtKB-UniRule"/>
</dbReference>
<sequence>MKIENIKVYNNRNIYSDKKVVVLKVKGKLEEARNFAKLCIHIQNLIGYNLVEYWECLNFDDHIEVLIEHDNQMLVHRVIEFALECIEKGAIPEHFPDKISKLKKLTIETELSPNTRLLKNACMKRGIRFTRIGYADTFMLGEGKYAKLFASIISEHDFSRVSLSSDRELQRRFLKLNSFPVVPFEVVFTSDQLMDSIKKLGFPISIKGCKKDSPNIVNIRTNQQALEAFDMVKSMDSRVIVERYVQGKSYKVLVVNGKVVAAVERTSPYIVGDGKRRISELLDQGEKNNKYIQKNILKQGFTLDDILPKGMKVFLKEPTSFKTGCITTDVTEKVAYENQQLFVKIAEKFGYVMTILDFVTEDISLPYSVVGGYVVDVETSCDLRIFSQTCNCDIFNTILDVYFEKMPNPSVPIIAVSGTYGKSTILQIMRYIFQRCGLETSIDSEIENFYLRNFGDLSDIKLVEFNPEKCIDEIEIEPEVGIITNTFSQNQIEKNLLFSRSIKENGYLILNVNDAYKYLYSAKARCKIVFTSISNHHPDLKAHIEMKRPCVYLENDVVKIFDGQQVFSFCNIREIPYSYDGKLMFAVDNILQTIAALHFYGVDSEIIYRFLTEYKNDSHQNPGKFNIFDINGVKVIIDSLNKKEHMKILALSLSSIGIKNLYFVCEKEQEQNLDFIEDKTKIISRQIEKFSDVVEMVTEGIKRAKKGDGVFIVLPEPLNRDVTFEIREGLAKRKRNFVNNA</sequence>
<evidence type="ECO:0000256" key="2">
    <source>
        <dbReference type="PROSITE-ProRule" id="PRU00409"/>
    </source>
</evidence>
<dbReference type="AlphaFoldDB" id="A0A7C5YZH2"/>
<dbReference type="InterPro" id="IPR036565">
    <property type="entry name" value="Mur-like_cat_sf"/>
</dbReference>
<organism evidence="4">
    <name type="scientific">Caldicellulosiruptor owensensis</name>
    <dbReference type="NCBI Taxonomy" id="55205"/>
    <lineage>
        <taxon>Bacteria</taxon>
        <taxon>Bacillati</taxon>
        <taxon>Bacillota</taxon>
        <taxon>Bacillota incertae sedis</taxon>
        <taxon>Caldicellulosiruptorales</taxon>
        <taxon>Caldicellulosiruptoraceae</taxon>
        <taxon>Caldicellulosiruptor</taxon>
    </lineage>
</organism>
<comment type="caution">
    <text evidence="4">The sequence shown here is derived from an EMBL/GenBank/DDBJ whole genome shotgun (WGS) entry which is preliminary data.</text>
</comment>
<dbReference type="SUPFAM" id="SSF56059">
    <property type="entry name" value="Glutathione synthetase ATP-binding domain-like"/>
    <property type="match status" value="1"/>
</dbReference>
<feature type="domain" description="ATP-grasp" evidence="3">
    <location>
        <begin position="171"/>
        <end position="403"/>
    </location>
</feature>
<dbReference type="PROSITE" id="PS50975">
    <property type="entry name" value="ATP_GRASP"/>
    <property type="match status" value="1"/>
</dbReference>
<dbReference type="GO" id="GO:0016874">
    <property type="term" value="F:ligase activity"/>
    <property type="evidence" value="ECO:0007669"/>
    <property type="project" value="UniProtKB-KW"/>
</dbReference>
<keyword evidence="2" id="KW-0547">Nucleotide-binding</keyword>
<dbReference type="SUPFAM" id="SSF53623">
    <property type="entry name" value="MurD-like peptide ligases, catalytic domain"/>
    <property type="match status" value="1"/>
</dbReference>
<evidence type="ECO:0000256" key="1">
    <source>
        <dbReference type="ARBA" id="ARBA00004752"/>
    </source>
</evidence>
<evidence type="ECO:0000259" key="3">
    <source>
        <dbReference type="PROSITE" id="PS50975"/>
    </source>
</evidence>
<evidence type="ECO:0000313" key="4">
    <source>
        <dbReference type="EMBL" id="HHS01111.1"/>
    </source>
</evidence>
<keyword evidence="4" id="KW-0436">Ligase</keyword>
<accession>A0A7C5YZH2</accession>
<dbReference type="InterPro" id="IPR011761">
    <property type="entry name" value="ATP-grasp"/>
</dbReference>
<comment type="pathway">
    <text evidence="1">Cell wall biogenesis; peptidoglycan biosynthesis.</text>
</comment>
<dbReference type="PANTHER" id="PTHR23135">
    <property type="entry name" value="MUR LIGASE FAMILY MEMBER"/>
    <property type="match status" value="1"/>
</dbReference>
<protein>
    <submittedName>
        <fullName evidence="4">Mur ligase</fullName>
    </submittedName>
</protein>
<dbReference type="Gene3D" id="3.30.470.20">
    <property type="entry name" value="ATP-grasp fold, B domain"/>
    <property type="match status" value="1"/>
</dbReference>
<dbReference type="PANTHER" id="PTHR23135:SF18">
    <property type="entry name" value="CYANOPHYCIN SYNTHETASE"/>
    <property type="match status" value="1"/>
</dbReference>
<keyword evidence="2" id="KW-0067">ATP-binding</keyword>
<proteinExistence type="predicted"/>
<dbReference type="Gene3D" id="3.40.1190.10">
    <property type="entry name" value="Mur-like, catalytic domain"/>
    <property type="match status" value="1"/>
</dbReference>
<dbReference type="GO" id="GO:0046872">
    <property type="term" value="F:metal ion binding"/>
    <property type="evidence" value="ECO:0007669"/>
    <property type="project" value="InterPro"/>
</dbReference>